<dbReference type="Pfam" id="PF01416">
    <property type="entry name" value="PseudoU_synth_1"/>
    <property type="match status" value="1"/>
</dbReference>
<organism evidence="7 8">
    <name type="scientific">Kipferlia bialata</name>
    <dbReference type="NCBI Taxonomy" id="797122"/>
    <lineage>
        <taxon>Eukaryota</taxon>
        <taxon>Metamonada</taxon>
        <taxon>Carpediemonas-like organisms</taxon>
        <taxon>Kipferlia</taxon>
    </lineage>
</organism>
<comment type="catalytic activity">
    <reaction evidence="4">
        <text>uridine(38/39/40) in tRNA = pseudouridine(38/39/40) in tRNA</text>
        <dbReference type="Rhea" id="RHEA:22376"/>
        <dbReference type="Rhea" id="RHEA-COMP:10085"/>
        <dbReference type="Rhea" id="RHEA-COMP:10087"/>
        <dbReference type="ChEBI" id="CHEBI:65314"/>
        <dbReference type="ChEBI" id="CHEBI:65315"/>
        <dbReference type="EC" id="5.4.99.12"/>
    </reaction>
</comment>
<evidence type="ECO:0000313" key="7">
    <source>
        <dbReference type="EMBL" id="GIQ89122.1"/>
    </source>
</evidence>
<accession>A0A9K3D6N5</accession>
<dbReference type="InterPro" id="IPR001406">
    <property type="entry name" value="PsdUridine_synth_TruA"/>
</dbReference>
<evidence type="ECO:0000256" key="5">
    <source>
        <dbReference type="SAM" id="MobiDB-lite"/>
    </source>
</evidence>
<dbReference type="Gene3D" id="3.30.70.660">
    <property type="entry name" value="Pseudouridine synthase I, catalytic domain, C-terminal subdomain"/>
    <property type="match status" value="1"/>
</dbReference>
<dbReference type="GO" id="GO:1990481">
    <property type="term" value="P:mRNA pseudouridine synthesis"/>
    <property type="evidence" value="ECO:0007669"/>
    <property type="project" value="TreeGrafter"/>
</dbReference>
<feature type="region of interest" description="Disordered" evidence="5">
    <location>
        <begin position="383"/>
        <end position="411"/>
    </location>
</feature>
<evidence type="ECO:0000256" key="1">
    <source>
        <dbReference type="ARBA" id="ARBA00009375"/>
    </source>
</evidence>
<dbReference type="GO" id="GO:0005634">
    <property type="term" value="C:nucleus"/>
    <property type="evidence" value="ECO:0007669"/>
    <property type="project" value="TreeGrafter"/>
</dbReference>
<dbReference type="InterPro" id="IPR020103">
    <property type="entry name" value="PsdUridine_synth_cat_dom_sf"/>
</dbReference>
<dbReference type="GO" id="GO:0160147">
    <property type="term" value="F:tRNA pseudouridine(38-40) synthase activity"/>
    <property type="evidence" value="ECO:0007669"/>
    <property type="project" value="UniProtKB-EC"/>
</dbReference>
<evidence type="ECO:0000259" key="6">
    <source>
        <dbReference type="Pfam" id="PF01416"/>
    </source>
</evidence>
<feature type="domain" description="Pseudouridine synthase I TruA alpha/beta" evidence="6">
    <location>
        <begin position="230"/>
        <end position="299"/>
    </location>
</feature>
<evidence type="ECO:0000313" key="8">
    <source>
        <dbReference type="Proteomes" id="UP000265618"/>
    </source>
</evidence>
<dbReference type="PANTHER" id="PTHR11142:SF4">
    <property type="entry name" value="PSEUDOURIDYLATE SYNTHASE 1 HOMOLOG"/>
    <property type="match status" value="1"/>
</dbReference>
<keyword evidence="8" id="KW-1185">Reference proteome</keyword>
<dbReference type="InterPro" id="IPR020097">
    <property type="entry name" value="PsdUridine_synth_TruA_a/b_dom"/>
</dbReference>
<dbReference type="Gene3D" id="3.30.70.580">
    <property type="entry name" value="Pseudouridine synthase I, catalytic domain, N-terminal subdomain"/>
    <property type="match status" value="1"/>
</dbReference>
<keyword evidence="2 4" id="KW-0819">tRNA processing</keyword>
<gene>
    <name evidence="7" type="ORF">KIPB_011521</name>
</gene>
<dbReference type="Proteomes" id="UP000265618">
    <property type="component" value="Unassembled WGS sequence"/>
</dbReference>
<dbReference type="PANTHER" id="PTHR11142">
    <property type="entry name" value="PSEUDOURIDYLATE SYNTHASE"/>
    <property type="match status" value="1"/>
</dbReference>
<evidence type="ECO:0000256" key="3">
    <source>
        <dbReference type="ARBA" id="ARBA00023235"/>
    </source>
</evidence>
<dbReference type="EMBL" id="BDIP01004712">
    <property type="protein sequence ID" value="GIQ89122.1"/>
    <property type="molecule type" value="Genomic_DNA"/>
</dbReference>
<keyword evidence="3 4" id="KW-0413">Isomerase</keyword>
<protein>
    <recommendedName>
        <fullName evidence="4">tRNA pseudouridine synthase</fullName>
        <ecNumber evidence="4">5.4.99.12</ecNumber>
    </recommendedName>
</protein>
<dbReference type="GO" id="GO:0003723">
    <property type="term" value="F:RNA binding"/>
    <property type="evidence" value="ECO:0007669"/>
    <property type="project" value="InterPro"/>
</dbReference>
<dbReference type="AlphaFoldDB" id="A0A9K3D6N5"/>
<evidence type="ECO:0000256" key="4">
    <source>
        <dbReference type="RuleBase" id="RU003792"/>
    </source>
</evidence>
<comment type="similarity">
    <text evidence="1 4">Belongs to the tRNA pseudouridine synthase TruA family.</text>
</comment>
<reference evidence="7 8" key="1">
    <citation type="journal article" date="2018" name="PLoS ONE">
        <title>The draft genome of Kipferlia bialata reveals reductive genome evolution in fornicate parasites.</title>
        <authorList>
            <person name="Tanifuji G."/>
            <person name="Takabayashi S."/>
            <person name="Kume K."/>
            <person name="Takagi M."/>
            <person name="Nakayama T."/>
            <person name="Kamikawa R."/>
            <person name="Inagaki Y."/>
            <person name="Hashimoto T."/>
        </authorList>
    </citation>
    <scope>NUCLEOTIDE SEQUENCE [LARGE SCALE GENOMIC DNA]</scope>
    <source>
        <strain evidence="7">NY0173</strain>
    </source>
</reference>
<proteinExistence type="inferred from homology"/>
<dbReference type="EC" id="5.4.99.12" evidence="4"/>
<evidence type="ECO:0000256" key="2">
    <source>
        <dbReference type="ARBA" id="ARBA00022694"/>
    </source>
</evidence>
<dbReference type="SUPFAM" id="SSF55120">
    <property type="entry name" value="Pseudouridine synthase"/>
    <property type="match status" value="1"/>
</dbReference>
<sequence>HLLDAIVKAELCEDAKSTYISRSSRTDTGVSAAVMVVSVMMRYKKEGDEAGAGIADLINALMPKDIRVMKCHRVTKNFDGRKLCHARHYSYYLPLAVLDPATTGITDSNAETLADKWAEHREWRQDMPDEDREEMLKHGLFKEGDDTLYDGKRPSFKECPFGSEDEERARRILAEFNGSNHLYHNYTQKMKIGDGKARRVLYSVTTQGVVYLPAPEVEGVDTESIAGVEYREVDGETKAVIPHLRITLHGQSFLMYMIRRMIATFVLVYRGELPIEWMRVSLAKHFVPVPTAPGNGLMLDRGDFTPYNKRFPSHTPIDTELALTEAQGFMEAEILPTFPREEATNDKKAWRTYERHIRDWLMNKDESFEDARVVAMEECRRERLKEGRRSGKSLSLPQDMKYNLRQSSHNN</sequence>
<comment type="caution">
    <text evidence="7">The sequence shown here is derived from an EMBL/GenBank/DDBJ whole genome shotgun (WGS) entry which is preliminary data.</text>
</comment>
<name>A0A9K3D6N5_9EUKA</name>
<dbReference type="GO" id="GO:0031119">
    <property type="term" value="P:tRNA pseudouridine synthesis"/>
    <property type="evidence" value="ECO:0007669"/>
    <property type="project" value="TreeGrafter"/>
</dbReference>
<feature type="non-terminal residue" evidence="7">
    <location>
        <position position="1"/>
    </location>
</feature>
<dbReference type="InterPro" id="IPR020095">
    <property type="entry name" value="PsdUridine_synth_TruA_C"/>
</dbReference>
<dbReference type="InterPro" id="IPR020094">
    <property type="entry name" value="TruA/RsuA/RluB/E/F_N"/>
</dbReference>
<dbReference type="OrthoDB" id="10256309at2759"/>